<name>A0AAE1D736_9GAST</name>
<organism evidence="1 2">
    <name type="scientific">Elysia crispata</name>
    <name type="common">lettuce slug</name>
    <dbReference type="NCBI Taxonomy" id="231223"/>
    <lineage>
        <taxon>Eukaryota</taxon>
        <taxon>Metazoa</taxon>
        <taxon>Spiralia</taxon>
        <taxon>Lophotrochozoa</taxon>
        <taxon>Mollusca</taxon>
        <taxon>Gastropoda</taxon>
        <taxon>Heterobranchia</taxon>
        <taxon>Euthyneura</taxon>
        <taxon>Panpulmonata</taxon>
        <taxon>Sacoglossa</taxon>
        <taxon>Placobranchoidea</taxon>
        <taxon>Plakobranchidae</taxon>
        <taxon>Elysia</taxon>
    </lineage>
</organism>
<evidence type="ECO:0000313" key="2">
    <source>
        <dbReference type="Proteomes" id="UP001283361"/>
    </source>
</evidence>
<accession>A0AAE1D736</accession>
<keyword evidence="2" id="KW-1185">Reference proteome</keyword>
<proteinExistence type="predicted"/>
<gene>
    <name evidence="1" type="ORF">RRG08_022192</name>
</gene>
<sequence>MVLGGNWCTPPFPLCPTFQGTLGRLITGKVETSDLRHASQSAPFKDEQRMVPYCSVARWIRKNLKAPCTVFPTIECSVYIPDQGNQ</sequence>
<dbReference type="EMBL" id="JAWDGP010005197">
    <property type="protein sequence ID" value="KAK3758848.1"/>
    <property type="molecule type" value="Genomic_DNA"/>
</dbReference>
<dbReference type="Proteomes" id="UP001283361">
    <property type="component" value="Unassembled WGS sequence"/>
</dbReference>
<reference evidence="1" key="1">
    <citation type="journal article" date="2023" name="G3 (Bethesda)">
        <title>A reference genome for the long-term kleptoplast-retaining sea slug Elysia crispata morphotype clarki.</title>
        <authorList>
            <person name="Eastman K.E."/>
            <person name="Pendleton A.L."/>
            <person name="Shaikh M.A."/>
            <person name="Suttiyut T."/>
            <person name="Ogas R."/>
            <person name="Tomko P."/>
            <person name="Gavelis G."/>
            <person name="Widhalm J.R."/>
            <person name="Wisecaver J.H."/>
        </authorList>
    </citation>
    <scope>NUCLEOTIDE SEQUENCE</scope>
    <source>
        <strain evidence="1">ECLA1</strain>
    </source>
</reference>
<dbReference type="AlphaFoldDB" id="A0AAE1D736"/>
<comment type="caution">
    <text evidence="1">The sequence shown here is derived from an EMBL/GenBank/DDBJ whole genome shotgun (WGS) entry which is preliminary data.</text>
</comment>
<evidence type="ECO:0000313" key="1">
    <source>
        <dbReference type="EMBL" id="KAK3758848.1"/>
    </source>
</evidence>
<protein>
    <submittedName>
        <fullName evidence="1">Uncharacterized protein</fullName>
    </submittedName>
</protein>